<comment type="caution">
    <text evidence="2">The sequence shown here is derived from an EMBL/GenBank/DDBJ whole genome shotgun (WGS) entry which is preliminary data.</text>
</comment>
<evidence type="ECO:0000313" key="3">
    <source>
        <dbReference type="Proteomes" id="UP000028483"/>
    </source>
</evidence>
<keyword evidence="1" id="KW-0472">Membrane</keyword>
<accession>A0A077P8G7</accession>
<gene>
    <name evidence="2" type="ORF">XBO1_2490007</name>
</gene>
<sequence length="24" mass="2817">MVFILDFVFSGIFILFILDLNLII</sequence>
<reference evidence="2" key="1">
    <citation type="submission" date="2013-07" db="EMBL/GenBank/DDBJ databases">
        <title>Sub-species coevolution in mutualistic symbiosis.</title>
        <authorList>
            <person name="Murfin K."/>
            <person name="Klassen J."/>
            <person name="Lee M."/>
            <person name="Forst S."/>
            <person name="Stock P."/>
            <person name="Goodrich-Blair H."/>
        </authorList>
    </citation>
    <scope>NUCLEOTIDE SEQUENCE [LARGE SCALE GENOMIC DNA]</scope>
    <source>
        <strain evidence="2">Oregonense</strain>
    </source>
</reference>
<dbReference type="EMBL" id="CBSX010000167">
    <property type="protein sequence ID" value="CDH06863.1"/>
    <property type="molecule type" value="Genomic_DNA"/>
</dbReference>
<dbReference type="Proteomes" id="UP000028483">
    <property type="component" value="Unassembled WGS sequence"/>
</dbReference>
<feature type="transmembrane region" description="Helical" evidence="1">
    <location>
        <begin position="6"/>
        <end position="23"/>
    </location>
</feature>
<dbReference type="HOGENOM" id="CLU_3421297_0_0_6"/>
<evidence type="ECO:0000256" key="1">
    <source>
        <dbReference type="SAM" id="Phobius"/>
    </source>
</evidence>
<protein>
    <submittedName>
        <fullName evidence="2">Uncharacterized protein</fullName>
    </submittedName>
</protein>
<keyword evidence="1" id="KW-1133">Transmembrane helix</keyword>
<proteinExistence type="predicted"/>
<keyword evidence="1" id="KW-0812">Transmembrane</keyword>
<organism evidence="2 3">
    <name type="scientific">Xenorhabdus bovienii str. oregonense</name>
    <dbReference type="NCBI Taxonomy" id="1398202"/>
    <lineage>
        <taxon>Bacteria</taxon>
        <taxon>Pseudomonadati</taxon>
        <taxon>Pseudomonadota</taxon>
        <taxon>Gammaproteobacteria</taxon>
        <taxon>Enterobacterales</taxon>
        <taxon>Morganellaceae</taxon>
        <taxon>Xenorhabdus</taxon>
    </lineage>
</organism>
<name>A0A077P8G7_XENBV</name>
<dbReference type="AlphaFoldDB" id="A0A077P8G7"/>
<evidence type="ECO:0000313" key="2">
    <source>
        <dbReference type="EMBL" id="CDH06863.1"/>
    </source>
</evidence>